<dbReference type="InterPro" id="IPR000073">
    <property type="entry name" value="AB_hydrolase_1"/>
</dbReference>
<gene>
    <name evidence="2" type="ORF">GCM10007304_12880</name>
</gene>
<dbReference type="PANTHER" id="PTHR43194">
    <property type="entry name" value="HYDROLASE ALPHA/BETA FOLD FAMILY"/>
    <property type="match status" value="1"/>
</dbReference>
<dbReference type="Pfam" id="PF12697">
    <property type="entry name" value="Abhydrolase_6"/>
    <property type="match status" value="1"/>
</dbReference>
<reference evidence="2" key="1">
    <citation type="journal article" date="2014" name="Int. J. Syst. Evol. Microbiol.">
        <title>Complete genome sequence of Corynebacterium casei LMG S-19264T (=DSM 44701T), isolated from a smear-ripened cheese.</title>
        <authorList>
            <consortium name="US DOE Joint Genome Institute (JGI-PGF)"/>
            <person name="Walter F."/>
            <person name="Albersmeier A."/>
            <person name="Kalinowski J."/>
            <person name="Ruckert C."/>
        </authorList>
    </citation>
    <scope>NUCLEOTIDE SEQUENCE</scope>
    <source>
        <strain evidence="2">CCM 7905</strain>
    </source>
</reference>
<dbReference type="PANTHER" id="PTHR43194:SF2">
    <property type="entry name" value="PEROXISOMAL MEMBRANE PROTEIN LPX1"/>
    <property type="match status" value="1"/>
</dbReference>
<name>A0A917CW63_9NOCA</name>
<keyword evidence="3" id="KW-1185">Reference proteome</keyword>
<dbReference type="InterPro" id="IPR050228">
    <property type="entry name" value="Carboxylesterase_BioH"/>
</dbReference>
<reference evidence="2" key="2">
    <citation type="submission" date="2020-09" db="EMBL/GenBank/DDBJ databases">
        <authorList>
            <person name="Sun Q."/>
            <person name="Sedlacek I."/>
        </authorList>
    </citation>
    <scope>NUCLEOTIDE SEQUENCE</scope>
    <source>
        <strain evidence="2">CCM 7905</strain>
    </source>
</reference>
<sequence>MSEAVPSWFVDATSTPADERDLLVDGCSIRVRSWGDPARPGIVLVHGGAANSRWWDHIAPVLARAYRVVAFDLSGHGDSGHREMYDLRDWARETLAVTATANFPAPPTVIGHSMGGWVSLVAGRLDDAFSGIAVIDTPLTERTPEQRAAADKRAFGPVRTYPTRTELVSRFRPVPDQPNSLPFITEYVAERSVVETPDGWRWKFDPRVFVGARPDVAAIGELSCRTMMFGAENGLVGPNADRQMYHLLGKNASVVVIPRAGHHIMLDEPLALTASLLTLLALWGV</sequence>
<proteinExistence type="predicted"/>
<dbReference type="Gene3D" id="3.40.50.1820">
    <property type="entry name" value="alpha/beta hydrolase"/>
    <property type="match status" value="1"/>
</dbReference>
<comment type="caution">
    <text evidence="2">The sequence shown here is derived from an EMBL/GenBank/DDBJ whole genome shotgun (WGS) entry which is preliminary data.</text>
</comment>
<dbReference type="GO" id="GO:0016787">
    <property type="term" value="F:hydrolase activity"/>
    <property type="evidence" value="ECO:0007669"/>
    <property type="project" value="UniProtKB-KW"/>
</dbReference>
<evidence type="ECO:0000313" key="2">
    <source>
        <dbReference type="EMBL" id="GGG00367.1"/>
    </source>
</evidence>
<dbReference type="SUPFAM" id="SSF53474">
    <property type="entry name" value="alpha/beta-Hydrolases"/>
    <property type="match status" value="1"/>
</dbReference>
<organism evidence="2 3">
    <name type="scientific">Rhodococcoides trifolii</name>
    <dbReference type="NCBI Taxonomy" id="908250"/>
    <lineage>
        <taxon>Bacteria</taxon>
        <taxon>Bacillati</taxon>
        <taxon>Actinomycetota</taxon>
        <taxon>Actinomycetes</taxon>
        <taxon>Mycobacteriales</taxon>
        <taxon>Nocardiaceae</taxon>
        <taxon>Rhodococcoides</taxon>
    </lineage>
</organism>
<keyword evidence="2" id="KW-0378">Hydrolase</keyword>
<dbReference type="Proteomes" id="UP000654257">
    <property type="component" value="Unassembled WGS sequence"/>
</dbReference>
<dbReference type="RefSeq" id="WP_188543802.1">
    <property type="nucleotide sequence ID" value="NZ_BMCU01000001.1"/>
</dbReference>
<dbReference type="InterPro" id="IPR029058">
    <property type="entry name" value="AB_hydrolase_fold"/>
</dbReference>
<accession>A0A917CW63</accession>
<dbReference type="AlphaFoldDB" id="A0A917CW63"/>
<protein>
    <submittedName>
        <fullName evidence="2">Alpha/beta hydrolase</fullName>
    </submittedName>
</protein>
<feature type="domain" description="AB hydrolase-1" evidence="1">
    <location>
        <begin position="42"/>
        <end position="274"/>
    </location>
</feature>
<dbReference type="EMBL" id="BMCU01000001">
    <property type="protein sequence ID" value="GGG00367.1"/>
    <property type="molecule type" value="Genomic_DNA"/>
</dbReference>
<evidence type="ECO:0000259" key="1">
    <source>
        <dbReference type="Pfam" id="PF12697"/>
    </source>
</evidence>
<evidence type="ECO:0000313" key="3">
    <source>
        <dbReference type="Proteomes" id="UP000654257"/>
    </source>
</evidence>